<comment type="caution">
    <text evidence="1">The sequence shown here is derived from an EMBL/GenBank/DDBJ whole genome shotgun (WGS) entry which is preliminary data.</text>
</comment>
<evidence type="ECO:0000313" key="2">
    <source>
        <dbReference type="Proteomes" id="UP000886501"/>
    </source>
</evidence>
<reference evidence="1" key="2">
    <citation type="journal article" date="2020" name="Nat. Commun.">
        <title>Large-scale genome sequencing of mycorrhizal fungi provides insights into the early evolution of symbiotic traits.</title>
        <authorList>
            <person name="Miyauchi S."/>
            <person name="Kiss E."/>
            <person name="Kuo A."/>
            <person name="Drula E."/>
            <person name="Kohler A."/>
            <person name="Sanchez-Garcia M."/>
            <person name="Morin E."/>
            <person name="Andreopoulos B."/>
            <person name="Barry K.W."/>
            <person name="Bonito G."/>
            <person name="Buee M."/>
            <person name="Carver A."/>
            <person name="Chen C."/>
            <person name="Cichocki N."/>
            <person name="Clum A."/>
            <person name="Culley D."/>
            <person name="Crous P.W."/>
            <person name="Fauchery L."/>
            <person name="Girlanda M."/>
            <person name="Hayes R.D."/>
            <person name="Keri Z."/>
            <person name="LaButti K."/>
            <person name="Lipzen A."/>
            <person name="Lombard V."/>
            <person name="Magnuson J."/>
            <person name="Maillard F."/>
            <person name="Murat C."/>
            <person name="Nolan M."/>
            <person name="Ohm R.A."/>
            <person name="Pangilinan J."/>
            <person name="Pereira M.F."/>
            <person name="Perotto S."/>
            <person name="Peter M."/>
            <person name="Pfister S."/>
            <person name="Riley R."/>
            <person name="Sitrit Y."/>
            <person name="Stielow J.B."/>
            <person name="Szollosi G."/>
            <person name="Zifcakova L."/>
            <person name="Stursova M."/>
            <person name="Spatafora J.W."/>
            <person name="Tedersoo L."/>
            <person name="Vaario L.M."/>
            <person name="Yamada A."/>
            <person name="Yan M."/>
            <person name="Wang P."/>
            <person name="Xu J."/>
            <person name="Bruns T."/>
            <person name="Baldrian P."/>
            <person name="Vilgalys R."/>
            <person name="Dunand C."/>
            <person name="Henrissat B."/>
            <person name="Grigoriev I.V."/>
            <person name="Hibbett D."/>
            <person name="Nagy L.G."/>
            <person name="Martin F.M."/>
        </authorList>
    </citation>
    <scope>NUCLEOTIDE SEQUENCE</scope>
    <source>
        <strain evidence="1">P2</strain>
    </source>
</reference>
<gene>
    <name evidence="1" type="ORF">BDM02DRAFT_3106993</name>
</gene>
<dbReference type="Proteomes" id="UP000886501">
    <property type="component" value="Unassembled WGS sequence"/>
</dbReference>
<accession>A0ACB6ZWJ7</accession>
<protein>
    <submittedName>
        <fullName evidence="1">Uncharacterized protein</fullName>
    </submittedName>
</protein>
<evidence type="ECO:0000313" key="1">
    <source>
        <dbReference type="EMBL" id="KAF9653863.1"/>
    </source>
</evidence>
<proteinExistence type="predicted"/>
<keyword evidence="2" id="KW-1185">Reference proteome</keyword>
<reference evidence="1" key="1">
    <citation type="submission" date="2019-10" db="EMBL/GenBank/DDBJ databases">
        <authorList>
            <consortium name="DOE Joint Genome Institute"/>
            <person name="Kuo A."/>
            <person name="Miyauchi S."/>
            <person name="Kiss E."/>
            <person name="Drula E."/>
            <person name="Kohler A."/>
            <person name="Sanchez-Garcia M."/>
            <person name="Andreopoulos B."/>
            <person name="Barry K.W."/>
            <person name="Bonito G."/>
            <person name="Buee M."/>
            <person name="Carver A."/>
            <person name="Chen C."/>
            <person name="Cichocki N."/>
            <person name="Clum A."/>
            <person name="Culley D."/>
            <person name="Crous P.W."/>
            <person name="Fauchery L."/>
            <person name="Girlanda M."/>
            <person name="Hayes R."/>
            <person name="Keri Z."/>
            <person name="Labutti K."/>
            <person name="Lipzen A."/>
            <person name="Lombard V."/>
            <person name="Magnuson J."/>
            <person name="Maillard F."/>
            <person name="Morin E."/>
            <person name="Murat C."/>
            <person name="Nolan M."/>
            <person name="Ohm R."/>
            <person name="Pangilinan J."/>
            <person name="Pereira M."/>
            <person name="Perotto S."/>
            <person name="Peter M."/>
            <person name="Riley R."/>
            <person name="Sitrit Y."/>
            <person name="Stielow B."/>
            <person name="Szollosi G."/>
            <person name="Zifcakova L."/>
            <person name="Stursova M."/>
            <person name="Spatafora J.W."/>
            <person name="Tedersoo L."/>
            <person name="Vaario L.-M."/>
            <person name="Yamada A."/>
            <person name="Yan M."/>
            <person name="Wang P."/>
            <person name="Xu J."/>
            <person name="Bruns T."/>
            <person name="Baldrian P."/>
            <person name="Vilgalys R."/>
            <person name="Henrissat B."/>
            <person name="Grigoriev I.V."/>
            <person name="Hibbett D."/>
            <person name="Nagy L.G."/>
            <person name="Martin F.M."/>
        </authorList>
    </citation>
    <scope>NUCLEOTIDE SEQUENCE</scope>
    <source>
        <strain evidence="1">P2</strain>
    </source>
</reference>
<organism evidence="1 2">
    <name type="scientific">Thelephora ganbajun</name>
    <name type="common">Ganba fungus</name>
    <dbReference type="NCBI Taxonomy" id="370292"/>
    <lineage>
        <taxon>Eukaryota</taxon>
        <taxon>Fungi</taxon>
        <taxon>Dikarya</taxon>
        <taxon>Basidiomycota</taxon>
        <taxon>Agaricomycotina</taxon>
        <taxon>Agaricomycetes</taxon>
        <taxon>Thelephorales</taxon>
        <taxon>Thelephoraceae</taxon>
        <taxon>Thelephora</taxon>
    </lineage>
</organism>
<sequence length="97" mass="10614">MHTATLLGCSGIVGCAVYPPFFIGPFAPGHVIPPGVIDHCHATQHPHSDILGHHHVLIGSPEWFDLRNAVDHLRDWSSLASPLLRGGRLWRKGLVVF</sequence>
<name>A0ACB6ZWJ7_THEGA</name>
<dbReference type="EMBL" id="MU117962">
    <property type="protein sequence ID" value="KAF9653863.1"/>
    <property type="molecule type" value="Genomic_DNA"/>
</dbReference>